<sequence length="139" mass="16066">MGVRTLFAAVPRAGEPSYDADREMLDIIHDRGEGGGGDYEDEKTAAQSNEEETGDPTDPTQEPPKVRRNLWGKKWEEERAKREGAEAKLTKRFEDILAKKEEACVWRSDIKEERKAERFKQLMEATEKKIKLEERRAMI</sequence>
<dbReference type="EMBL" id="JF729237">
    <property type="protein sequence ID" value="AKE47411.1"/>
    <property type="molecule type" value="Genomic_DNA"/>
</dbReference>
<evidence type="ECO:0008006" key="4">
    <source>
        <dbReference type="Google" id="ProtNLM"/>
    </source>
</evidence>
<name>F6M8R4_WHEAT</name>
<dbReference type="AlphaFoldDB" id="F6M8R4"/>
<organism evidence="2">
    <name type="scientific">Triticum aestivum</name>
    <name type="common">Wheat</name>
    <dbReference type="NCBI Taxonomy" id="4565"/>
    <lineage>
        <taxon>Eukaryota</taxon>
        <taxon>Viridiplantae</taxon>
        <taxon>Streptophyta</taxon>
        <taxon>Embryophyta</taxon>
        <taxon>Tracheophyta</taxon>
        <taxon>Spermatophyta</taxon>
        <taxon>Magnoliopsida</taxon>
        <taxon>Liliopsida</taxon>
        <taxon>Poales</taxon>
        <taxon>Poaceae</taxon>
        <taxon>BOP clade</taxon>
        <taxon>Pooideae</taxon>
        <taxon>Triticodae</taxon>
        <taxon>Triticeae</taxon>
        <taxon>Triticinae</taxon>
        <taxon>Triticum</taxon>
    </lineage>
</organism>
<proteinExistence type="predicted"/>
<protein>
    <recommendedName>
        <fullName evidence="4">No apical meristem-associated C-terminal domain-containing protein</fullName>
    </recommendedName>
</protein>
<accession>F6M8R4</accession>
<evidence type="ECO:0000256" key="1">
    <source>
        <dbReference type="SAM" id="MobiDB-lite"/>
    </source>
</evidence>
<feature type="region of interest" description="Disordered" evidence="1">
    <location>
        <begin position="27"/>
        <end position="72"/>
    </location>
</feature>
<evidence type="ECO:0000313" key="2">
    <source>
        <dbReference type="EMBL" id="AEE00117.1"/>
    </source>
</evidence>
<evidence type="ECO:0000313" key="3">
    <source>
        <dbReference type="EMBL" id="AKE47411.1"/>
    </source>
</evidence>
<dbReference type="EMBL" id="JF758488">
    <property type="protein sequence ID" value="AEE00117.1"/>
    <property type="molecule type" value="Genomic_DNA"/>
</dbReference>
<reference evidence="2" key="1">
    <citation type="submission" date="2011-03" db="EMBL/GenBank/DDBJ databases">
        <title>Genomic sequence of CBF genes for cold tolerance in Triticum aestivum cultivar Norstar.</title>
        <authorList>
            <person name="MacLachlan P.R."/>
            <person name="Baga M."/>
            <person name="Chibbar R.N."/>
        </authorList>
    </citation>
    <scope>NUCLEOTIDE SEQUENCE</scope>
</reference>
<gene>
    <name evidence="3" type="ORF">TAANSRALLhA_1716E15.g00001</name>
    <name evidence="2" type="ORF">TAANSRALLhA_190H5.g00004</name>
</gene>